<keyword evidence="3" id="KW-1185">Reference proteome</keyword>
<dbReference type="Gene3D" id="2.60.40.3310">
    <property type="match status" value="1"/>
</dbReference>
<reference evidence="3" key="1">
    <citation type="submission" date="2016-10" db="EMBL/GenBank/DDBJ databases">
        <authorList>
            <person name="Varghese N."/>
            <person name="Submissions S."/>
        </authorList>
    </citation>
    <scope>NUCLEOTIDE SEQUENCE [LARGE SCALE GENOMIC DNA]</scope>
    <source>
        <strain evidence="3">ATCC 23835</strain>
    </source>
</reference>
<evidence type="ECO:0000313" key="2">
    <source>
        <dbReference type="EMBL" id="SDR99342.1"/>
    </source>
</evidence>
<protein>
    <submittedName>
        <fullName evidence="2">Uncharacterized protein</fullName>
    </submittedName>
</protein>
<accession>A0A1H1NK24</accession>
<evidence type="ECO:0000256" key="1">
    <source>
        <dbReference type="SAM" id="MobiDB-lite"/>
    </source>
</evidence>
<dbReference type="EMBL" id="LT629777">
    <property type="protein sequence ID" value="SDR99342.1"/>
    <property type="molecule type" value="Genomic_DNA"/>
</dbReference>
<dbReference type="GeneID" id="300205230"/>
<dbReference type="AlphaFoldDB" id="A0A1H1NK24"/>
<feature type="region of interest" description="Disordered" evidence="1">
    <location>
        <begin position="1"/>
        <end position="32"/>
    </location>
</feature>
<dbReference type="RefSeq" id="WP_090201955.1">
    <property type="nucleotide sequence ID" value="NZ_LT629777.1"/>
</dbReference>
<evidence type="ECO:0000313" key="3">
    <source>
        <dbReference type="Proteomes" id="UP000199524"/>
    </source>
</evidence>
<dbReference type="Proteomes" id="UP000199524">
    <property type="component" value="Chromosome I"/>
</dbReference>
<organism evidence="2 3">
    <name type="scientific">Pseudomonas asplenii</name>
    <dbReference type="NCBI Taxonomy" id="53407"/>
    <lineage>
        <taxon>Bacteria</taxon>
        <taxon>Pseudomonadati</taxon>
        <taxon>Pseudomonadota</taxon>
        <taxon>Gammaproteobacteria</taxon>
        <taxon>Pseudomonadales</taxon>
        <taxon>Pseudomonadaceae</taxon>
        <taxon>Pseudomonas</taxon>
    </lineage>
</organism>
<sequence length="1164" mass="127706">MNEDPSLPASSVIDPLLVPGPPDHSFEREPKPERRDFEDLFIEVYGQRKVIGADIGVNKGAFDTYYPEGLLCYLNPYYRQEEGDFVQLFCGNVDDPVAFTSVTAAQEEKGEKIPLFIPYARLPDGLIQPLFFRLSRFSGGNDEETEHQSLLVDTVPPAGPHDPIPSTPWHEELAPPLPPQFVIDYGVDKGTAEQGVPITIAPYPLDESAPASWKMAEFDKVRLFIGGVLVTPVHSVTWDEANNRRELALTIYYETWLKVGDGQKVLEYEVIDQCGNYSVKWSPQVVLRVDIGNDARPRLPYAYIDESDLGEEFDTLDYDLLGEDNDATLVITQVRQGYVIGDALRITLEGRTVDGAIVREVIDYDIPDDQIGRNTRLPLRNEVVRELVGGTAVLSYQRIRAGAEPQPSELTRLVIVGSFLSRLAKPVVLEAIGDFLDPTSLLVTVEISPYTGQQASDRVDLYLLGTRANGEREFWHFFKMAGSTDAPVLFHLQHDLDIDIAGLNGGRLEVHYVITNAEGERESLHTLLNVGEATATLPPPNVPEAPDGVLDPEASTRGANVVVPRAANLEEGDLVSVYWQGSKPGGNFSYRKFEVTSAWLNSDIPFPIGQQYVEANKGGSVKAFYIVERGREPVRYSHVLPITIGAALQLKEPEVLETTEPGGNQLNPIHAETAVTVRVRYDGMSNTDNIQVYWKGVAGIGSPVVAPKPGNAAQGYVDFTLSGATAVGPNIGKVVEVSYEVTRAGATQPSPLLNLSVLEIPQANLQRPKFYADNVEVTGDTLDVRKAIKVRVLSWPLIAAGQKVWLRLEGRNASGAEHNYPLWEATTVSATWVSTGYAEISVPASYLIELGDGSSLSATFKVTFDHSSVEANAQVFPTLGLRVKNNPRILKAPVMRQADSLNDTLNLIKPLTTVHIEVDYEGMQIGDQITMVWEGTAGPGSTSQTQTVTALGLQTFPVTYIVFNPNWNRTVRIYYRVLPKGATEEMDPSPTLSIAISNIQPTGRPIYLEGTTHHTYRLTASYSIIMVDPNTPDYTVLLTTNGNTADRVTKMREADSKAMHYYYINRIGSEPAPSSNLNPTNVPGIWYRYVISGNPGQITGPRLLGAGATFGNNLNSTAKLEFLKIGTVTTGTIAAGTLLQGYFGFDGFLYTSFVLTHSIVFTVK</sequence>
<proteinExistence type="predicted"/>
<name>A0A1H1NK24_9PSED</name>
<gene>
    <name evidence="2" type="ORF">SAMN05216598_0175</name>
</gene>